<dbReference type="Proteomes" id="UP001432180">
    <property type="component" value="Chromosome"/>
</dbReference>
<dbReference type="InterPro" id="IPR003593">
    <property type="entry name" value="AAA+_ATPase"/>
</dbReference>
<organism evidence="5 6">
    <name type="scientific">Thiorhodovibrio winogradskyi</name>
    <dbReference type="NCBI Taxonomy" id="77007"/>
    <lineage>
        <taxon>Bacteria</taxon>
        <taxon>Pseudomonadati</taxon>
        <taxon>Pseudomonadota</taxon>
        <taxon>Gammaproteobacteria</taxon>
        <taxon>Chromatiales</taxon>
        <taxon>Chromatiaceae</taxon>
        <taxon>Thiorhodovibrio</taxon>
    </lineage>
</organism>
<dbReference type="InterPro" id="IPR001482">
    <property type="entry name" value="T2SS/T4SS_dom"/>
</dbReference>
<dbReference type="PANTHER" id="PTHR30258">
    <property type="entry name" value="TYPE II SECRETION SYSTEM PROTEIN GSPE-RELATED"/>
    <property type="match status" value="1"/>
</dbReference>
<evidence type="ECO:0000259" key="4">
    <source>
        <dbReference type="PROSITE" id="PS00662"/>
    </source>
</evidence>
<keyword evidence="3" id="KW-0067">ATP-binding</keyword>
<dbReference type="PANTHER" id="PTHR30258:SF13">
    <property type="entry name" value="SECRETION PATHWAY ATPASE-RELATED"/>
    <property type="match status" value="1"/>
</dbReference>
<dbReference type="PROSITE" id="PS00662">
    <property type="entry name" value="T2SP_E"/>
    <property type="match status" value="1"/>
</dbReference>
<evidence type="ECO:0000256" key="2">
    <source>
        <dbReference type="ARBA" id="ARBA00022741"/>
    </source>
</evidence>
<dbReference type="Gene3D" id="3.30.450.90">
    <property type="match status" value="1"/>
</dbReference>
<keyword evidence="6" id="KW-1185">Reference proteome</keyword>
<dbReference type="RefSeq" id="WP_328986208.1">
    <property type="nucleotide sequence ID" value="NZ_CP121472.1"/>
</dbReference>
<protein>
    <submittedName>
        <fullName evidence="5">Type II traffic warden ATPase</fullName>
    </submittedName>
</protein>
<evidence type="ECO:0000256" key="3">
    <source>
        <dbReference type="ARBA" id="ARBA00022840"/>
    </source>
</evidence>
<keyword evidence="2" id="KW-0547">Nucleotide-binding</keyword>
<proteinExistence type="inferred from homology"/>
<dbReference type="InterPro" id="IPR037257">
    <property type="entry name" value="T2SS_E_N_sf"/>
</dbReference>
<evidence type="ECO:0000256" key="1">
    <source>
        <dbReference type="ARBA" id="ARBA00006611"/>
    </source>
</evidence>
<dbReference type="Pfam" id="PF00437">
    <property type="entry name" value="T2SSE"/>
    <property type="match status" value="1"/>
</dbReference>
<dbReference type="SUPFAM" id="SSF160246">
    <property type="entry name" value="EspE N-terminal domain-like"/>
    <property type="match status" value="1"/>
</dbReference>
<dbReference type="SMART" id="SM00382">
    <property type="entry name" value="AAA"/>
    <property type="match status" value="1"/>
</dbReference>
<reference evidence="5 6" key="1">
    <citation type="journal article" date="2023" name="Microorganisms">
        <title>Thiorhodovibrio frisius and Trv. litoralis spp. nov., Two Novel Members from a Clade of Fastidious Purple Sulfur Bacteria That Exhibit Unique Red-Shifted Light-Harvesting Capabilities.</title>
        <authorList>
            <person name="Methner A."/>
            <person name="Kuzyk S.B."/>
            <person name="Petersen J."/>
            <person name="Bauer S."/>
            <person name="Brinkmann H."/>
            <person name="Sichau K."/>
            <person name="Wanner G."/>
            <person name="Wolf J."/>
            <person name="Neumann-Schaal M."/>
            <person name="Henke P."/>
            <person name="Tank M."/>
            <person name="Sproer C."/>
            <person name="Bunk B."/>
            <person name="Overmann J."/>
        </authorList>
    </citation>
    <scope>NUCLEOTIDE SEQUENCE [LARGE SCALE GENOMIC DNA]</scope>
    <source>
        <strain evidence="5 6">DSM 6702</strain>
    </source>
</reference>
<evidence type="ECO:0000313" key="5">
    <source>
        <dbReference type="EMBL" id="WPL15650.1"/>
    </source>
</evidence>
<evidence type="ECO:0000313" key="6">
    <source>
        <dbReference type="Proteomes" id="UP001432180"/>
    </source>
</evidence>
<dbReference type="SUPFAM" id="SSF52540">
    <property type="entry name" value="P-loop containing nucleoside triphosphate hydrolases"/>
    <property type="match status" value="1"/>
</dbReference>
<name>A0ABZ0S3C1_9GAMM</name>
<dbReference type="Gene3D" id="3.40.50.300">
    <property type="entry name" value="P-loop containing nucleotide triphosphate hydrolases"/>
    <property type="match status" value="1"/>
</dbReference>
<dbReference type="Pfam" id="PF05157">
    <property type="entry name" value="MshEN"/>
    <property type="match status" value="1"/>
</dbReference>
<dbReference type="InterPro" id="IPR027417">
    <property type="entry name" value="P-loop_NTPase"/>
</dbReference>
<gene>
    <name evidence="5" type="primary">gspE</name>
    <name evidence="5" type="ORF">Thiowin_00556</name>
</gene>
<comment type="similarity">
    <text evidence="1">Belongs to the GSP E family.</text>
</comment>
<dbReference type="Gene3D" id="3.30.300.160">
    <property type="entry name" value="Type II secretion system, protein E, N-terminal domain"/>
    <property type="match status" value="1"/>
</dbReference>
<dbReference type="EMBL" id="CP121472">
    <property type="protein sequence ID" value="WPL15650.1"/>
    <property type="molecule type" value="Genomic_DNA"/>
</dbReference>
<sequence length="622" mass="68268">MSSSDRFGLEEIPANSTQVRPARALASRRKPDFDVSGGNRVLTLRGVLDDLVAAGLVARAPADELLRRAPTEDARQPHVLETIAKAELVSARPPHRVLGIEDLTAWLAERCGLPYLRIDPLKVDVASIGELVTAAYAKWNRILPVALTPQKAVFATCEPYLDEWVSELQQVLKRQIERVVANPRDIDRYRREFFGVSRSMRGARAVHDGASLGLQNLEALVELGKGGSLDASDSHIVYLVDWLLQYAFEQRASDIHLEPRRDAGNIRFRIDGVMHSVCQIPPVVMAAVTSRIKILGRMDVAEKRRPQDGRIKTRTTEGSEAEMRLSTMPTAFGEKLVIRIFNPEALQQDLGLLGFEAEEAAAWSEMTSQAHGIILVTGPTGSGKTTTLYSTLSRLATPDVNICTVEDPIENLVPALNQMQVNHGIGLDFASGVRTLLRQDPDIIMVGEIRDLETAEMAVQAALTGHLVLSTLHTNDAPSAITRLLDLGVPHYLINATLIGVLAQRLVRTLCPHCKATVAADADLWASLVTPWQLPVPARIAKPVGCVECRNTGYYGRAGLYELLRLTPGLRESMTREVDEPRLRAQALEHGMRPLRISGAHKIAAGLTSFDEVFRTAPMRSG</sequence>
<dbReference type="InterPro" id="IPR007831">
    <property type="entry name" value="T2SS_GspE_N"/>
</dbReference>
<accession>A0ABZ0S3C1</accession>
<dbReference type="CDD" id="cd01129">
    <property type="entry name" value="PulE-GspE-like"/>
    <property type="match status" value="1"/>
</dbReference>
<feature type="domain" description="Bacterial type II secretion system protein E" evidence="4">
    <location>
        <begin position="437"/>
        <end position="451"/>
    </location>
</feature>